<dbReference type="EMBL" id="PXOA01000376">
    <property type="protein sequence ID" value="RFU76140.1"/>
    <property type="molecule type" value="Genomic_DNA"/>
</dbReference>
<organism evidence="2 3">
    <name type="scientific">Trichoderma arundinaceum</name>
    <dbReference type="NCBI Taxonomy" id="490622"/>
    <lineage>
        <taxon>Eukaryota</taxon>
        <taxon>Fungi</taxon>
        <taxon>Dikarya</taxon>
        <taxon>Ascomycota</taxon>
        <taxon>Pezizomycotina</taxon>
        <taxon>Sordariomycetes</taxon>
        <taxon>Hypocreomycetidae</taxon>
        <taxon>Hypocreales</taxon>
        <taxon>Hypocreaceae</taxon>
        <taxon>Trichoderma</taxon>
    </lineage>
</organism>
<dbReference type="Proteomes" id="UP000266272">
    <property type="component" value="Unassembled WGS sequence"/>
</dbReference>
<dbReference type="AlphaFoldDB" id="A0A395NJC9"/>
<feature type="non-terminal residue" evidence="2">
    <location>
        <position position="66"/>
    </location>
</feature>
<proteinExistence type="predicted"/>
<gene>
    <name evidence="2" type="ORF">TARUN_6082</name>
</gene>
<sequence length="66" mass="6885">MASSTSITGLFSRLSLLSRNTTAAATMTTPRLFSTTSSSLARKAPTPAASPAKTARRNRSAPKSEN</sequence>
<keyword evidence="3" id="KW-1185">Reference proteome</keyword>
<evidence type="ECO:0000313" key="2">
    <source>
        <dbReference type="EMBL" id="RFU76140.1"/>
    </source>
</evidence>
<name>A0A395NJC9_TRIAR</name>
<feature type="compositionally biased region" description="Polar residues" evidence="1">
    <location>
        <begin position="22"/>
        <end position="40"/>
    </location>
</feature>
<evidence type="ECO:0000313" key="3">
    <source>
        <dbReference type="Proteomes" id="UP000266272"/>
    </source>
</evidence>
<dbReference type="STRING" id="490622.A0A395NJC9"/>
<comment type="caution">
    <text evidence="2">The sequence shown here is derived from an EMBL/GenBank/DDBJ whole genome shotgun (WGS) entry which is preliminary data.</text>
</comment>
<protein>
    <submittedName>
        <fullName evidence="2">Ring finger domain-containing</fullName>
    </submittedName>
</protein>
<feature type="region of interest" description="Disordered" evidence="1">
    <location>
        <begin position="22"/>
        <end position="66"/>
    </location>
</feature>
<accession>A0A395NJC9</accession>
<evidence type="ECO:0000256" key="1">
    <source>
        <dbReference type="SAM" id="MobiDB-lite"/>
    </source>
</evidence>
<feature type="compositionally biased region" description="Low complexity" evidence="1">
    <location>
        <begin position="41"/>
        <end position="53"/>
    </location>
</feature>
<reference evidence="2 3" key="1">
    <citation type="journal article" date="2018" name="PLoS Pathog.">
        <title>Evolution of structural diversity of trichothecenes, a family of toxins produced by plant pathogenic and entomopathogenic fungi.</title>
        <authorList>
            <person name="Proctor R.H."/>
            <person name="McCormick S.P."/>
            <person name="Kim H.S."/>
            <person name="Cardoza R.E."/>
            <person name="Stanley A.M."/>
            <person name="Lindo L."/>
            <person name="Kelly A."/>
            <person name="Brown D.W."/>
            <person name="Lee T."/>
            <person name="Vaughan M.M."/>
            <person name="Alexander N.J."/>
            <person name="Busman M."/>
            <person name="Gutierrez S."/>
        </authorList>
    </citation>
    <scope>NUCLEOTIDE SEQUENCE [LARGE SCALE GENOMIC DNA]</scope>
    <source>
        <strain evidence="2 3">IBT 40837</strain>
    </source>
</reference>